<gene>
    <name evidence="1" type="ORF">DRE_07621</name>
</gene>
<accession>W7I3X7</accession>
<dbReference type="HOGENOM" id="CLU_590557_0_0_1"/>
<sequence length="463" mass="53145">MEAMPLEIAELIVGNKVLSMKDRAVLSRTSKWLNAIANRILYKTFQVHWGTKTNVAKIKSVNSFIKNAEHVREFFVYFDSRVVIWDEFDVKGLSDFVQLIRAFPFITKVWIFNNVLVGVERVLYLIAEFLVSHPMLVELKLRYNYRDFSTETNFELAEEVLSRGVVAKLQKLDIRVQPALTDGSEDECGFVAFEAMMRLFHGATDEIQSFSLSSSKGYGEGGLCETEEFLVEARDGKHDVKFWELPKVKEMALFSSGGLQGPLLSFNTNCFRNVRKYEGLWRGPDPVDIEVVAEHLAAFPNLEELVVVEHRQWFDFDGLFAGVKNPISKSLSVEDCFKIGLLAIRDMELAFERFEELYAQNLKFLADRLPRLEHALWRCEYDDGLEIEHAVKRYGRGEAQVVRVGEKLKYAFYDRICEAIEAADFLSKMDGEEMSFAYNGCISGGECGFDPVYRSLWVCRCRD</sequence>
<organism evidence="1 2">
    <name type="scientific">Drechslerella stenobrocha 248</name>
    <dbReference type="NCBI Taxonomy" id="1043628"/>
    <lineage>
        <taxon>Eukaryota</taxon>
        <taxon>Fungi</taxon>
        <taxon>Dikarya</taxon>
        <taxon>Ascomycota</taxon>
        <taxon>Pezizomycotina</taxon>
        <taxon>Orbiliomycetes</taxon>
        <taxon>Orbiliales</taxon>
        <taxon>Orbiliaceae</taxon>
        <taxon>Drechslerella</taxon>
    </lineage>
</organism>
<dbReference type="EMBL" id="KI966464">
    <property type="protein sequence ID" value="EWC43435.1"/>
    <property type="molecule type" value="Genomic_DNA"/>
</dbReference>
<evidence type="ECO:0000313" key="2">
    <source>
        <dbReference type="Proteomes" id="UP000024837"/>
    </source>
</evidence>
<evidence type="ECO:0000313" key="1">
    <source>
        <dbReference type="EMBL" id="EWC43435.1"/>
    </source>
</evidence>
<protein>
    <submittedName>
        <fullName evidence="1">Uncharacterized protein</fullName>
    </submittedName>
</protein>
<name>W7I3X7_9PEZI</name>
<reference evidence="1 2" key="1">
    <citation type="submission" date="2013-05" db="EMBL/GenBank/DDBJ databases">
        <title>Drechslerella stenobrocha genome reveals carnivorous origination and mechanical trapping mechanism of predatory fungi.</title>
        <authorList>
            <person name="Liu X."/>
            <person name="Zhang W."/>
            <person name="Liu K."/>
        </authorList>
    </citation>
    <scope>NUCLEOTIDE SEQUENCE [LARGE SCALE GENOMIC DNA]</scope>
    <source>
        <strain evidence="1 2">248</strain>
    </source>
</reference>
<dbReference type="Proteomes" id="UP000024837">
    <property type="component" value="Unassembled WGS sequence"/>
</dbReference>
<dbReference type="AlphaFoldDB" id="W7I3X7"/>
<keyword evidence="2" id="KW-1185">Reference proteome</keyword>
<proteinExistence type="predicted"/>